<dbReference type="InParanoid" id="G3N4Q3"/>
<feature type="compositionally biased region" description="Gly residues" evidence="7">
    <location>
        <begin position="682"/>
        <end position="708"/>
    </location>
</feature>
<feature type="region of interest" description="Disordered" evidence="7">
    <location>
        <begin position="738"/>
        <end position="768"/>
    </location>
</feature>
<evidence type="ECO:0000256" key="3">
    <source>
        <dbReference type="ARBA" id="ARBA00022553"/>
    </source>
</evidence>
<feature type="compositionally biased region" description="Gly residues" evidence="7">
    <location>
        <begin position="1095"/>
        <end position="1109"/>
    </location>
</feature>
<dbReference type="Bgee" id="ENSGACG00000000209">
    <property type="expression patterns" value="Expressed in liver and 12 other cell types or tissues"/>
</dbReference>
<dbReference type="FunFam" id="1.25.40.180:FF:000001">
    <property type="entry name" value="Eukaryotic translation initiation factor 4 gamma, 3, putative"/>
    <property type="match status" value="1"/>
</dbReference>
<feature type="compositionally biased region" description="Basic and acidic residues" evidence="7">
    <location>
        <begin position="1149"/>
        <end position="1178"/>
    </location>
</feature>
<feature type="region of interest" description="Disordered" evidence="7">
    <location>
        <begin position="1040"/>
        <end position="1073"/>
    </location>
</feature>
<feature type="compositionally biased region" description="Acidic residues" evidence="7">
    <location>
        <begin position="491"/>
        <end position="507"/>
    </location>
</feature>
<dbReference type="SMART" id="SM00544">
    <property type="entry name" value="MA3"/>
    <property type="match status" value="1"/>
</dbReference>
<feature type="region of interest" description="Disordered" evidence="7">
    <location>
        <begin position="677"/>
        <end position="719"/>
    </location>
</feature>
<dbReference type="Gene3D" id="1.25.40.180">
    <property type="match status" value="3"/>
</dbReference>
<gene>
    <name evidence="10" type="primary">EIF4G1</name>
</gene>
<feature type="region of interest" description="Disordered" evidence="7">
    <location>
        <begin position="185"/>
        <end position="527"/>
    </location>
</feature>
<evidence type="ECO:0000256" key="5">
    <source>
        <dbReference type="ARBA" id="ARBA00022884"/>
    </source>
</evidence>
<dbReference type="OrthoDB" id="10071175at2759"/>
<feature type="compositionally biased region" description="Acidic residues" evidence="7">
    <location>
        <begin position="445"/>
        <end position="454"/>
    </location>
</feature>
<dbReference type="GO" id="GO:0016281">
    <property type="term" value="C:eukaryotic translation initiation factor 4F complex"/>
    <property type="evidence" value="ECO:0007669"/>
    <property type="project" value="TreeGrafter"/>
</dbReference>
<dbReference type="PANTHER" id="PTHR23253:SF10">
    <property type="entry name" value="EUKARYOTIC TRANSLATION INITIATION FACTOR 4 GAMMA 1"/>
    <property type="match status" value="1"/>
</dbReference>
<evidence type="ECO:0000256" key="7">
    <source>
        <dbReference type="SAM" id="MobiDB-lite"/>
    </source>
</evidence>
<feature type="compositionally biased region" description="Polar residues" evidence="7">
    <location>
        <begin position="553"/>
        <end position="565"/>
    </location>
</feature>
<feature type="compositionally biased region" description="Low complexity" evidence="7">
    <location>
        <begin position="472"/>
        <end position="490"/>
    </location>
</feature>
<proteinExistence type="inferred from homology"/>
<dbReference type="PANTHER" id="PTHR23253">
    <property type="entry name" value="EUKARYOTIC TRANSLATION INITIATION FACTOR 4 GAMMA"/>
    <property type="match status" value="1"/>
</dbReference>
<dbReference type="GO" id="GO:0003743">
    <property type="term" value="F:translation initiation factor activity"/>
    <property type="evidence" value="ECO:0007669"/>
    <property type="project" value="UniProtKB-KW"/>
</dbReference>
<organism evidence="10">
    <name type="scientific">Gasterosteus aculeatus</name>
    <name type="common">Three-spined stickleback</name>
    <dbReference type="NCBI Taxonomy" id="69293"/>
    <lineage>
        <taxon>Eukaryota</taxon>
        <taxon>Metazoa</taxon>
        <taxon>Chordata</taxon>
        <taxon>Craniata</taxon>
        <taxon>Vertebrata</taxon>
        <taxon>Euteleostomi</taxon>
        <taxon>Actinopterygii</taxon>
        <taxon>Neopterygii</taxon>
        <taxon>Teleostei</taxon>
        <taxon>Neoteleostei</taxon>
        <taxon>Acanthomorphata</taxon>
        <taxon>Eupercaria</taxon>
        <taxon>Perciformes</taxon>
        <taxon>Cottioidei</taxon>
        <taxon>Gasterosteales</taxon>
        <taxon>Gasterosteidae</taxon>
        <taxon>Gasterosteus</taxon>
    </lineage>
</organism>
<dbReference type="FunFam" id="1.25.40.180:FF:000002">
    <property type="entry name" value="Eukaryotic translation initiation factor 4 gamma, 3, putative"/>
    <property type="match status" value="1"/>
</dbReference>
<dbReference type="PROSITE" id="PS51363">
    <property type="entry name" value="W2"/>
    <property type="match status" value="1"/>
</dbReference>
<dbReference type="eggNOG" id="KOG0401">
    <property type="taxonomic scope" value="Eukaryota"/>
</dbReference>
<dbReference type="InterPro" id="IPR003307">
    <property type="entry name" value="W2_domain"/>
</dbReference>
<feature type="region of interest" description="Disordered" evidence="7">
    <location>
        <begin position="1095"/>
        <end position="1242"/>
    </location>
</feature>
<dbReference type="InterPro" id="IPR003890">
    <property type="entry name" value="MIF4G-like_typ-3"/>
</dbReference>
<dbReference type="SMART" id="SM00515">
    <property type="entry name" value="eIF5C"/>
    <property type="match status" value="1"/>
</dbReference>
<dbReference type="STRING" id="69293.ENSGACP00000000273"/>
<dbReference type="Pfam" id="PF02847">
    <property type="entry name" value="MA3"/>
    <property type="match status" value="1"/>
</dbReference>
<keyword evidence="6" id="KW-0648">Protein biosynthesis</keyword>
<keyword evidence="5" id="KW-0694">RNA-binding</keyword>
<dbReference type="InterPro" id="IPR016024">
    <property type="entry name" value="ARM-type_fold"/>
</dbReference>
<dbReference type="Pfam" id="PF02854">
    <property type="entry name" value="MIF4G"/>
    <property type="match status" value="1"/>
</dbReference>
<dbReference type="SUPFAM" id="SSF48371">
    <property type="entry name" value="ARM repeat"/>
    <property type="match status" value="3"/>
</dbReference>
<feature type="region of interest" description="Disordered" evidence="7">
    <location>
        <begin position="553"/>
        <end position="601"/>
    </location>
</feature>
<feature type="compositionally biased region" description="Polar residues" evidence="7">
    <location>
        <begin position="1127"/>
        <end position="1147"/>
    </location>
</feature>
<dbReference type="GO" id="GO:0003729">
    <property type="term" value="F:mRNA binding"/>
    <property type="evidence" value="ECO:0007669"/>
    <property type="project" value="TreeGrafter"/>
</dbReference>
<feature type="region of interest" description="Disordered" evidence="7">
    <location>
        <begin position="1"/>
        <end position="69"/>
    </location>
</feature>
<dbReference type="CDD" id="cd11559">
    <property type="entry name" value="W2_eIF4G1_like"/>
    <property type="match status" value="1"/>
</dbReference>
<feature type="compositionally biased region" description="Basic and acidic residues" evidence="7">
    <location>
        <begin position="249"/>
        <end position="258"/>
    </location>
</feature>
<dbReference type="SMART" id="SM00543">
    <property type="entry name" value="MIF4G"/>
    <property type="match status" value="1"/>
</dbReference>
<evidence type="ECO:0000313" key="10">
    <source>
        <dbReference type="Ensembl" id="ENSGACP00000000273.1"/>
    </source>
</evidence>
<protein>
    <submittedName>
        <fullName evidence="10">Eukaryotic translation initiation factor 4 gamma 1</fullName>
    </submittedName>
</protein>
<feature type="compositionally biased region" description="Basic and acidic residues" evidence="7">
    <location>
        <begin position="1186"/>
        <end position="1226"/>
    </location>
</feature>
<evidence type="ECO:0000256" key="6">
    <source>
        <dbReference type="ARBA" id="ARBA00022917"/>
    </source>
</evidence>
<evidence type="ECO:0000256" key="1">
    <source>
        <dbReference type="ARBA" id="ARBA00005775"/>
    </source>
</evidence>
<name>G3N4Q3_GASAC</name>
<sequence length="1601" mass="176980">MNKAPQPLTGPPSNPHPAPSPGLSQPRSPQAPPFRVFATPPPPQMTPAPQPRQGSFRPLQSELPSPPLSQCMCPMALGPPPHSGPRPVTPTHVYQPGPGSQMMMIPGQQLPFQSSPQGPAYFIPGQYRSATYVATPQQYPVPAGTPGFYPGTSPADYGSYAGAYYPAQPQFNPSLQPAPVIMSPAPLPQPPQHIATKRERKQIRIRDPNQGGRDITEEIMSGGRSGSTPTPPQFNGESVPAAASPALVRPDRPDERGKPTPPPSKTPELVKGDPVPTEASASDTNTKPPAPPLLSEPQEVPVHTAPARAPVPDVMDAPRAPREAPPHPQSAPEVPAYPAPLPATIPAAAQSKADKKTTEELKEVKKEEKAAAPPVAPPCAANGVAEVEHERPAAASPPPSCHLESPPESPIAQPEELRLPNGLPLPAEVPAHPVVPAEPPRPEVQDEVAPDITEETPVPAALAAATEEMQSPEETVPEETVPAETVPAETVPEDTVPEETLPEETLPEEAAMQAAVSVPKKKRKMKDLNKKEAVGDLLDAFKEIWFLTSNLSTLEPGTSGCSTETRPPAPEEADLTWEDKEDKEGKADAENIQPDADKKYQYKEEQWKPIDPEQKKHYDREFLLGFQFSSASMSKPEGLPAISDVVLDKANKNPLRQLDPSRLMGMNCGPDFTPSFANLGRPGMGGGGGGGGGGSRGPPPGLGMGAGGPRRSQQMQRKEPRKILTTMSLGDDVQLNKAEKAWKPTAKKPTRSRAAEEPEESESEDAKTQELFKRVRSILNKLTPQKFQQLMKQVSELTIDTEERLKGVIDLTFEKAISEPDFSVAYANMCRCLMGLKVETSDKPGTFVNFRKLLLNRCQKEFEKDKDDDEIFERMQKELEAASVPEEKQKLTDELQSAKDQARRRSLGNIKFIGELFKLKMLTEVIMHDCIVKLLKNHDAESLECLCRLLSTIGKDLDFEKAKPRMDQYFHQMERIIKEKKTSSRIRFMLQDVLALRKNAWVSRRGDQGPKTIDQIHKDAELEEHREQMKVQQALIFKKERMGGGGRGGGRNNPPQDEGWNTVPISKNRPIDTSRLSKITKTPVLDFNNQLLAPGGKGTWGSWGKGSSGGSSAKPAEAGSEAGGRPATSTVNRFSALQQSAPPSGSAQDADRRVPQRNSSSRERGDRFERRDDRDRNRLQVTKRSFSRENSERSREREQRGSADPVRRVASMTDDRGSRDRARSKETAPPQTPAKPALTEEELSKKSTAIIEEYLHINDMKEALQCVQEMNSTQLLSVFVRNGLESTLERSTIAREHMGLLLQQLIKAGVLPTEQYYHGLQEILQVAEDMAIDIPHIWLYLAEQITPMLHEGGIPMGELFREVSKPLIPQGQAGVLLVQILSLLCKGMSHKKAGTMWREAGLRWKDFLPEDLDVDKFVTEQNVEFTLCSESQTKKKEELSPAELSRHLERLIQDQADNQRIFDWIEANLDEQQTSSNMFVRAVMTCVCQAAVVCENPNKVDGEQMKRRAKVLQRYLLDEQKELQALYALQALMVQMEQPANLLRMFFDTLYDEDVIKEEAFYQWEASKDPAEQQGKGVALKSVTAFFTWLRNAEDEDEDDN</sequence>
<evidence type="ECO:0000256" key="2">
    <source>
        <dbReference type="ARBA" id="ARBA00022540"/>
    </source>
</evidence>
<evidence type="ECO:0000256" key="4">
    <source>
        <dbReference type="ARBA" id="ARBA00022845"/>
    </source>
</evidence>
<dbReference type="InterPro" id="IPR003891">
    <property type="entry name" value="Initiation_fac_eIF4g_MI"/>
</dbReference>
<feature type="compositionally biased region" description="Pro residues" evidence="7">
    <location>
        <begin position="39"/>
        <end position="50"/>
    </location>
</feature>
<feature type="compositionally biased region" description="Low complexity" evidence="7">
    <location>
        <begin position="1110"/>
        <end position="1124"/>
    </location>
</feature>
<evidence type="ECO:0000259" key="8">
    <source>
        <dbReference type="PROSITE" id="PS51363"/>
    </source>
</evidence>
<feature type="compositionally biased region" description="Basic and acidic residues" evidence="7">
    <location>
        <begin position="577"/>
        <end position="601"/>
    </location>
</feature>
<dbReference type="PROSITE" id="PS51366">
    <property type="entry name" value="MI"/>
    <property type="match status" value="1"/>
</dbReference>
<accession>G3N4Q3</accession>
<dbReference type="Ensembl" id="ENSGACT00000000273.1">
    <property type="protein sequence ID" value="ENSGACP00000000273.1"/>
    <property type="gene ID" value="ENSGACG00000000209.1"/>
</dbReference>
<reference evidence="10" key="2">
    <citation type="submission" date="2024-04" db="UniProtKB">
        <authorList>
            <consortium name="Ensembl"/>
        </authorList>
    </citation>
    <scope>IDENTIFICATION</scope>
</reference>
<feature type="domain" description="MI" evidence="9">
    <location>
        <begin position="1242"/>
        <end position="1364"/>
    </location>
</feature>
<reference evidence="10" key="1">
    <citation type="submission" date="2006-01" db="EMBL/GenBank/DDBJ databases">
        <authorList>
            <person name="Lindblad-Toh K."/>
            <person name="Mauceli E."/>
            <person name="Grabherr M."/>
            <person name="Chang J.L."/>
            <person name="Lander E.S."/>
        </authorList>
    </citation>
    <scope>NUCLEOTIDE SEQUENCE [LARGE SCALE GENOMIC DNA]</scope>
</reference>
<keyword evidence="2" id="KW-0396">Initiation factor</keyword>
<dbReference type="Pfam" id="PF02020">
    <property type="entry name" value="W2"/>
    <property type="match status" value="1"/>
</dbReference>
<feature type="compositionally biased region" description="Low complexity" evidence="7">
    <location>
        <begin position="424"/>
        <end position="435"/>
    </location>
</feature>
<dbReference type="FunFam" id="1.25.40.180:FF:000003">
    <property type="entry name" value="Putative eukaryotic translation initiation factor 4 gamma 1"/>
    <property type="match status" value="1"/>
</dbReference>
<keyword evidence="4" id="KW-0810">Translation regulation</keyword>
<feature type="domain" description="W2" evidence="8">
    <location>
        <begin position="1434"/>
        <end position="1600"/>
    </location>
</feature>
<evidence type="ECO:0000259" key="9">
    <source>
        <dbReference type="PROSITE" id="PS51366"/>
    </source>
</evidence>
<keyword evidence="3" id="KW-0597">Phosphoprotein</keyword>
<dbReference type="GO" id="GO:0006417">
    <property type="term" value="P:regulation of translation"/>
    <property type="evidence" value="ECO:0007669"/>
    <property type="project" value="UniProtKB-KW"/>
</dbReference>
<feature type="compositionally biased region" description="Pro residues" evidence="7">
    <location>
        <begin position="8"/>
        <end position="20"/>
    </location>
</feature>
<dbReference type="OMA" id="PRGGPNM"/>
<feature type="compositionally biased region" description="Basic and acidic residues" evidence="7">
    <location>
        <begin position="352"/>
        <end position="370"/>
    </location>
</feature>
<comment type="similarity">
    <text evidence="1">Belongs to the eukaryotic initiation factor 4G family.</text>
</comment>